<dbReference type="EMBL" id="JAXCLX010000005">
    <property type="protein sequence ID" value="MDY0874443.1"/>
    <property type="molecule type" value="Genomic_DNA"/>
</dbReference>
<proteinExistence type="predicted"/>
<accession>A0ABU5E655</accession>
<dbReference type="PANTHER" id="PTHR43434">
    <property type="entry name" value="PHOSPHOGLYCOLATE PHOSPHATASE"/>
    <property type="match status" value="1"/>
</dbReference>
<keyword evidence="2" id="KW-1185">Reference proteome</keyword>
<name>A0ABU5E655_9PROT</name>
<keyword evidence="1" id="KW-0378">Hydrolase</keyword>
<comment type="caution">
    <text evidence="1">The sequence shown here is derived from an EMBL/GenBank/DDBJ whole genome shotgun (WGS) entry which is preliminary data.</text>
</comment>
<dbReference type="InterPro" id="IPR041492">
    <property type="entry name" value="HAD_2"/>
</dbReference>
<dbReference type="NCBIfam" id="TIGR01509">
    <property type="entry name" value="HAD-SF-IA-v3"/>
    <property type="match status" value="1"/>
</dbReference>
<dbReference type="PANTHER" id="PTHR43434:SF24">
    <property type="entry name" value="HYDROLASE-RELATED"/>
    <property type="match status" value="1"/>
</dbReference>
<evidence type="ECO:0000313" key="2">
    <source>
        <dbReference type="Proteomes" id="UP001271769"/>
    </source>
</evidence>
<dbReference type="Gene3D" id="3.40.50.1000">
    <property type="entry name" value="HAD superfamily/HAD-like"/>
    <property type="match status" value="1"/>
</dbReference>
<dbReference type="SFLD" id="SFLDG01135">
    <property type="entry name" value="C1.5.6:_HAD__Beta-PGM__Phospha"/>
    <property type="match status" value="1"/>
</dbReference>
<dbReference type="Gene3D" id="1.10.150.240">
    <property type="entry name" value="Putative phosphatase, domain 2"/>
    <property type="match status" value="1"/>
</dbReference>
<dbReference type="SUPFAM" id="SSF56784">
    <property type="entry name" value="HAD-like"/>
    <property type="match status" value="1"/>
</dbReference>
<dbReference type="Proteomes" id="UP001271769">
    <property type="component" value="Unassembled WGS sequence"/>
</dbReference>
<protein>
    <submittedName>
        <fullName evidence="1">HAD-IA family hydrolase</fullName>
    </submittedName>
</protein>
<dbReference type="NCBIfam" id="TIGR01549">
    <property type="entry name" value="HAD-SF-IA-v1"/>
    <property type="match status" value="1"/>
</dbReference>
<dbReference type="InterPro" id="IPR050155">
    <property type="entry name" value="HAD-like_hydrolase_sf"/>
</dbReference>
<dbReference type="SFLD" id="SFLDS00003">
    <property type="entry name" value="Haloacid_Dehalogenase"/>
    <property type="match status" value="1"/>
</dbReference>
<sequence>MTQPPVGHYRLVIFDCDGTLVDSQHNIISAMQQAFGAAGRPLPTPDAIRRQVGLTLEVAIGRMLPEADEQSVADLAESYRVVVRALRAGEGLAEPLYDGIRDLILALDHPEIFLGVATGKNLVGLEHTLALHGLRERFHTLQTADRALSKPHPDMIHRAMAETACEPAQTVMIGDTSFDMEMARAAGATAIGVSWGYHPEDELMEAGAHVVLAHPGELIPHLQSLSANR</sequence>
<dbReference type="InterPro" id="IPR036412">
    <property type="entry name" value="HAD-like_sf"/>
</dbReference>
<dbReference type="GO" id="GO:0016787">
    <property type="term" value="F:hydrolase activity"/>
    <property type="evidence" value="ECO:0007669"/>
    <property type="project" value="UniProtKB-KW"/>
</dbReference>
<dbReference type="Pfam" id="PF13419">
    <property type="entry name" value="HAD_2"/>
    <property type="match status" value="1"/>
</dbReference>
<dbReference type="InterPro" id="IPR023198">
    <property type="entry name" value="PGP-like_dom2"/>
</dbReference>
<organism evidence="1 2">
    <name type="scientific">Dongia rigui</name>
    <dbReference type="NCBI Taxonomy" id="940149"/>
    <lineage>
        <taxon>Bacteria</taxon>
        <taxon>Pseudomonadati</taxon>
        <taxon>Pseudomonadota</taxon>
        <taxon>Alphaproteobacteria</taxon>
        <taxon>Rhodospirillales</taxon>
        <taxon>Dongiaceae</taxon>
        <taxon>Dongia</taxon>
    </lineage>
</organism>
<evidence type="ECO:0000313" key="1">
    <source>
        <dbReference type="EMBL" id="MDY0874443.1"/>
    </source>
</evidence>
<dbReference type="RefSeq" id="WP_320502913.1">
    <property type="nucleotide sequence ID" value="NZ_JAXCLX010000005.1"/>
</dbReference>
<dbReference type="InterPro" id="IPR023214">
    <property type="entry name" value="HAD_sf"/>
</dbReference>
<gene>
    <name evidence="1" type="ORF">SMD31_21060</name>
</gene>
<reference evidence="1 2" key="1">
    <citation type="journal article" date="2013" name="Antonie Van Leeuwenhoek">
        <title>Dongia rigui sp. nov., isolated from freshwater of a large wetland in Korea.</title>
        <authorList>
            <person name="Baik K.S."/>
            <person name="Hwang Y.M."/>
            <person name="Choi J.S."/>
            <person name="Kwon J."/>
            <person name="Seong C.N."/>
        </authorList>
    </citation>
    <scope>NUCLEOTIDE SEQUENCE [LARGE SCALE GENOMIC DNA]</scope>
    <source>
        <strain evidence="1 2">04SU4-P</strain>
    </source>
</reference>
<dbReference type="SFLD" id="SFLDG01129">
    <property type="entry name" value="C1.5:_HAD__Beta-PGM__Phosphata"/>
    <property type="match status" value="1"/>
</dbReference>
<dbReference type="InterPro" id="IPR006439">
    <property type="entry name" value="HAD-SF_hydro_IA"/>
</dbReference>